<keyword evidence="4" id="KW-1185">Reference proteome</keyword>
<dbReference type="RefSeq" id="WP_223927077.1">
    <property type="nucleotide sequence ID" value="NZ_BPTU01000004.1"/>
</dbReference>
<feature type="signal peptide" evidence="2">
    <location>
        <begin position="1"/>
        <end position="20"/>
    </location>
</feature>
<sequence length="497" mass="55828">MNKYITIILLALLATLSACTDDDSFSASTANTLTFSADTVTFDTLFSRVPTATRTFWVYNHSGDGIRCSSVRLENGNQTGYRVNVDGIYLGSAQGYQTNEIEIRDKDSIRVFVELTSPENHAKTPQLLEDNIVFTLKSGVQQKVNLRGYSWDADIIGMLEIRHDTTISAVDKPLIIQQGLRVDSGATLTVARGSTIYFGQRAGMDIYGRLVADGTAEKNVIFRGDRIDKMFDYLPYDRVPGQWQGIHFHTSSYENRLNYTDIHSAYNGVVCDSSSVERLKLQAYNTTIHNCQGYGLKETNCVVDLWNCQITNTLSDCAAFFGGGAMLRHCTIAQFYPFDANRGVALRFSNYDGDKDYPLYQFDVYNTLVTGYADDVVMGDFNKSTDATYMFSHCILRTIKPDTINEQQFRHVTFENVEDTAAITGAKHFRDIDADKQYYDFHLDSLSTAIDSAEVLPNGYSATDRDGRQRDSRPDIGAYEYHHDSSATPAALPRRRR</sequence>
<dbReference type="InterPro" id="IPR011050">
    <property type="entry name" value="Pectin_lyase_fold/virulence"/>
</dbReference>
<dbReference type="EMBL" id="BPUB01000001">
    <property type="protein sequence ID" value="GJG57929.1"/>
    <property type="molecule type" value="Genomic_DNA"/>
</dbReference>
<protein>
    <recommendedName>
        <fullName evidence="5">Right-handed parallel beta-helix repeat-containing protein</fullName>
    </recommendedName>
</protein>
<dbReference type="AlphaFoldDB" id="A0A9R1C8E2"/>
<keyword evidence="2" id="KW-0732">Signal</keyword>
<dbReference type="PROSITE" id="PS51257">
    <property type="entry name" value="PROKAR_LIPOPROTEIN"/>
    <property type="match status" value="1"/>
</dbReference>
<dbReference type="Proteomes" id="UP000825483">
    <property type="component" value="Unassembled WGS sequence"/>
</dbReference>
<dbReference type="GeneID" id="72468834"/>
<accession>A0A9R1C8E2</accession>
<feature type="chain" id="PRO_5040171658" description="Right-handed parallel beta-helix repeat-containing protein" evidence="2">
    <location>
        <begin position="21"/>
        <end position="497"/>
    </location>
</feature>
<evidence type="ECO:0000313" key="4">
    <source>
        <dbReference type="Proteomes" id="UP000825483"/>
    </source>
</evidence>
<proteinExistence type="predicted"/>
<reference evidence="3" key="1">
    <citation type="journal article" date="2022" name="Int. J. Syst. Evol. Microbiol.">
        <title>Prevotella lacticifex sp. nov., isolated from the rumen of cows.</title>
        <authorList>
            <person name="Shinkai T."/>
            <person name="Ikeyama N."/>
            <person name="Kumagai M."/>
            <person name="Ohmori H."/>
            <person name="Sakamoto M."/>
            <person name="Ohkuma M."/>
            <person name="Mitsumori M."/>
        </authorList>
    </citation>
    <scope>NUCLEOTIDE SEQUENCE</scope>
    <source>
        <strain evidence="3">R5076</strain>
    </source>
</reference>
<feature type="region of interest" description="Disordered" evidence="1">
    <location>
        <begin position="458"/>
        <end position="497"/>
    </location>
</feature>
<evidence type="ECO:0008006" key="5">
    <source>
        <dbReference type="Google" id="ProtNLM"/>
    </source>
</evidence>
<name>A0A9R1C8E2_9BACT</name>
<organism evidence="3 4">
    <name type="scientific">Prevotella lacticifex</name>
    <dbReference type="NCBI Taxonomy" id="2854755"/>
    <lineage>
        <taxon>Bacteria</taxon>
        <taxon>Pseudomonadati</taxon>
        <taxon>Bacteroidota</taxon>
        <taxon>Bacteroidia</taxon>
        <taxon>Bacteroidales</taxon>
        <taxon>Prevotellaceae</taxon>
        <taxon>Prevotella</taxon>
    </lineage>
</organism>
<evidence type="ECO:0000256" key="1">
    <source>
        <dbReference type="SAM" id="MobiDB-lite"/>
    </source>
</evidence>
<comment type="caution">
    <text evidence="3">The sequence shown here is derived from an EMBL/GenBank/DDBJ whole genome shotgun (WGS) entry which is preliminary data.</text>
</comment>
<evidence type="ECO:0000313" key="3">
    <source>
        <dbReference type="EMBL" id="GJG57929.1"/>
    </source>
</evidence>
<evidence type="ECO:0000256" key="2">
    <source>
        <dbReference type="SAM" id="SignalP"/>
    </source>
</evidence>
<dbReference type="SUPFAM" id="SSF51126">
    <property type="entry name" value="Pectin lyase-like"/>
    <property type="match status" value="1"/>
</dbReference>
<gene>
    <name evidence="3" type="ORF">PRLR5076_07800</name>
</gene>
<feature type="compositionally biased region" description="Basic and acidic residues" evidence="1">
    <location>
        <begin position="463"/>
        <end position="485"/>
    </location>
</feature>